<name>A0A3Q2GTJ2_HORSE</name>
<accession>A0A3Q2GTJ2</accession>
<feature type="compositionally biased region" description="Pro residues" evidence="3">
    <location>
        <begin position="236"/>
        <end position="252"/>
    </location>
</feature>
<dbReference type="PaxDb" id="9796-ENSECAP00000023604"/>
<keyword evidence="6" id="KW-1185">Reference proteome</keyword>
<dbReference type="PANTHER" id="PTHR23113:SF35">
    <property type="entry name" value="RAL GUANINE NUCLEOTIDE DISSOCIATION STIMULATOR"/>
    <property type="match status" value="1"/>
</dbReference>
<dbReference type="Pfam" id="PF00617">
    <property type="entry name" value="RasGEF"/>
    <property type="match status" value="1"/>
</dbReference>
<feature type="compositionally biased region" description="Pro residues" evidence="3">
    <location>
        <begin position="262"/>
        <end position="274"/>
    </location>
</feature>
<dbReference type="GeneTree" id="ENSGT00940000153181"/>
<dbReference type="OMA" id="WISWEKE"/>
<evidence type="ECO:0000256" key="1">
    <source>
        <dbReference type="ARBA" id="ARBA00022658"/>
    </source>
</evidence>
<feature type="compositionally biased region" description="Low complexity" evidence="3">
    <location>
        <begin position="275"/>
        <end position="290"/>
    </location>
</feature>
<dbReference type="InterPro" id="IPR008937">
    <property type="entry name" value="Ras-like_GEF"/>
</dbReference>
<dbReference type="CDD" id="cd00155">
    <property type="entry name" value="RasGEF"/>
    <property type="match status" value="1"/>
</dbReference>
<dbReference type="GO" id="GO:0007265">
    <property type="term" value="P:Ras protein signal transduction"/>
    <property type="evidence" value="ECO:0000318"/>
    <property type="project" value="GO_Central"/>
</dbReference>
<reference evidence="5" key="3">
    <citation type="submission" date="2025-09" db="UniProtKB">
        <authorList>
            <consortium name="Ensembl"/>
        </authorList>
    </citation>
    <scope>IDENTIFICATION</scope>
    <source>
        <strain evidence="5">Thoroughbred</strain>
    </source>
</reference>
<dbReference type="PANTHER" id="PTHR23113">
    <property type="entry name" value="GUANINE NUCLEOTIDE EXCHANGE FACTOR"/>
    <property type="match status" value="1"/>
</dbReference>
<feature type="domain" description="Ras-GEF" evidence="4">
    <location>
        <begin position="329"/>
        <end position="576"/>
    </location>
</feature>
<evidence type="ECO:0000256" key="2">
    <source>
        <dbReference type="PROSITE-ProRule" id="PRU00168"/>
    </source>
</evidence>
<dbReference type="InterPro" id="IPR001895">
    <property type="entry name" value="RASGEF_cat_dom"/>
</dbReference>
<keyword evidence="1 2" id="KW-0344">Guanine-nucleotide releasing factor</keyword>
<dbReference type="PROSITE" id="PS50009">
    <property type="entry name" value="RASGEF_CAT"/>
    <property type="match status" value="1"/>
</dbReference>
<dbReference type="GO" id="GO:0005085">
    <property type="term" value="F:guanyl-nucleotide exchange factor activity"/>
    <property type="evidence" value="ECO:0000318"/>
    <property type="project" value="GO_Central"/>
</dbReference>
<sequence>MTSLPWRPTPTELRTLVTRQPFCTHSPFDQRHSTQEDVFCIPSLRGSGAQRANNDSLLQRCRHWLRPHLQDLRPFGRRNPQSSTQEMVQELAHGSYGSISLDRGQVQQTTDLARGWTEGRRGESLGQRNEACRMRALQAGLLERLPPSIGPALAPRNMANVTTIVFDCAAVLTSHGVLDHLLATMRLASLRVIWPGSHLGGPAYLPQVQLQHLGPRRAELEAPVPELLPALEPEQGPAPGPEAAPAVVPPSAPELEAASPPAASPPAASPPSASPGPERAPSASAPVPASELEQDAPLTFGRSLPPAAEVTAEASAELREERPKLLDFPPKLVAEQLTRMDAELFKKVEPRHCLGFVWCQRPNGSKEYLAPTVRATINQFLHVSGCVITTCLGDLSMTAQDRARVVELWIQVAKECRVLGNYASLRAIVSALQSPSISRLQKTWGRVARKSSRKLKRFIKDQWVSRRQLVKEATSMLTSLETGPTGAQKGLIPFLGTFLNYLLLLDTNMEDYLEGNEINFEKRSEEFKVTEQIFLLQEAVHLYHIEAEERFGAWFEAMEPLSEDESYSLSCHLEPPQERAGKMRRFFLPKKNRASLSSGLVTRPLTQNPATVADPGPSTARVQPALQRRGRGWETRGAPGRLLPC</sequence>
<dbReference type="Gene3D" id="1.10.840.10">
    <property type="entry name" value="Ras guanine-nucleotide exchange factors catalytic domain"/>
    <property type="match status" value="1"/>
</dbReference>
<dbReference type="SMR" id="A0A3Q2GTJ2"/>
<dbReference type="InParanoid" id="A0A3Q2GTJ2"/>
<proteinExistence type="predicted"/>
<dbReference type="AlphaFoldDB" id="A0A3Q2GTJ2"/>
<evidence type="ECO:0000259" key="4">
    <source>
        <dbReference type="PROSITE" id="PS50009"/>
    </source>
</evidence>
<organism evidence="5 6">
    <name type="scientific">Equus caballus</name>
    <name type="common">Horse</name>
    <dbReference type="NCBI Taxonomy" id="9796"/>
    <lineage>
        <taxon>Eukaryota</taxon>
        <taxon>Metazoa</taxon>
        <taxon>Chordata</taxon>
        <taxon>Craniata</taxon>
        <taxon>Vertebrata</taxon>
        <taxon>Euteleostomi</taxon>
        <taxon>Mammalia</taxon>
        <taxon>Eutheria</taxon>
        <taxon>Laurasiatheria</taxon>
        <taxon>Perissodactyla</taxon>
        <taxon>Equidae</taxon>
        <taxon>Equus</taxon>
    </lineage>
</organism>
<dbReference type="Proteomes" id="UP000002281">
    <property type="component" value="Unplaced"/>
</dbReference>
<dbReference type="SUPFAM" id="SSF48366">
    <property type="entry name" value="Ras GEF"/>
    <property type="match status" value="1"/>
</dbReference>
<dbReference type="Bgee" id="ENSECAG00000037980">
    <property type="expression patterns" value="Expressed in oviduct epithelium and 23 other cell types or tissues"/>
</dbReference>
<dbReference type="STRING" id="9796.ENSECAP00000023604"/>
<evidence type="ECO:0000313" key="6">
    <source>
        <dbReference type="Proteomes" id="UP000002281"/>
    </source>
</evidence>
<reference evidence="5" key="1">
    <citation type="journal article" date="2009" name="Science">
        <title>Genome sequence, comparative analysis, and population genetics of the domestic horse.</title>
        <authorList>
            <consortium name="Broad Institute Genome Sequencing Platform"/>
            <consortium name="Broad Institute Whole Genome Assembly Team"/>
            <person name="Wade C.M."/>
            <person name="Giulotto E."/>
            <person name="Sigurdsson S."/>
            <person name="Zoli M."/>
            <person name="Gnerre S."/>
            <person name="Imsland F."/>
            <person name="Lear T.L."/>
            <person name="Adelson D.L."/>
            <person name="Bailey E."/>
            <person name="Bellone R.R."/>
            <person name="Bloecker H."/>
            <person name="Distl O."/>
            <person name="Edgar R.C."/>
            <person name="Garber M."/>
            <person name="Leeb T."/>
            <person name="Mauceli E."/>
            <person name="MacLeod J.N."/>
            <person name="Penedo M.C.T."/>
            <person name="Raison J.M."/>
            <person name="Sharpe T."/>
            <person name="Vogel J."/>
            <person name="Andersson L."/>
            <person name="Antczak D.F."/>
            <person name="Biagi T."/>
            <person name="Binns M.M."/>
            <person name="Chowdhary B.P."/>
            <person name="Coleman S.J."/>
            <person name="Della Valle G."/>
            <person name="Fryc S."/>
            <person name="Guerin G."/>
            <person name="Hasegawa T."/>
            <person name="Hill E.W."/>
            <person name="Jurka J."/>
            <person name="Kiialainen A."/>
            <person name="Lindgren G."/>
            <person name="Liu J."/>
            <person name="Magnani E."/>
            <person name="Mickelson J.R."/>
            <person name="Murray J."/>
            <person name="Nergadze S.G."/>
            <person name="Onofrio R."/>
            <person name="Pedroni S."/>
            <person name="Piras M.F."/>
            <person name="Raudsepp T."/>
            <person name="Rocchi M."/>
            <person name="Roeed K.H."/>
            <person name="Ryder O.A."/>
            <person name="Searle S."/>
            <person name="Skow L."/>
            <person name="Swinburne J.E."/>
            <person name="Syvaenen A.C."/>
            <person name="Tozaki T."/>
            <person name="Valberg S.J."/>
            <person name="Vaudin M."/>
            <person name="White J.R."/>
            <person name="Zody M.C."/>
            <person name="Lander E.S."/>
            <person name="Lindblad-Toh K."/>
        </authorList>
    </citation>
    <scope>NUCLEOTIDE SEQUENCE [LARGE SCALE GENOMIC DNA]</scope>
    <source>
        <strain evidence="5">Thoroughbred</strain>
    </source>
</reference>
<dbReference type="Ensembl" id="ENSECAT00000034354.3">
    <property type="protein sequence ID" value="ENSECAP00000023604.2"/>
    <property type="gene ID" value="ENSECAG00000037980.3"/>
</dbReference>
<feature type="region of interest" description="Disordered" evidence="3">
    <location>
        <begin position="230"/>
        <end position="291"/>
    </location>
</feature>
<evidence type="ECO:0000313" key="5">
    <source>
        <dbReference type="Ensembl" id="ENSECAP00000023604.2"/>
    </source>
</evidence>
<reference evidence="5" key="2">
    <citation type="submission" date="2025-08" db="UniProtKB">
        <authorList>
            <consortium name="Ensembl"/>
        </authorList>
    </citation>
    <scope>IDENTIFICATION</scope>
    <source>
        <strain evidence="5">Thoroughbred</strain>
    </source>
</reference>
<protein>
    <recommendedName>
        <fullName evidence="4">Ras-GEF domain-containing protein</fullName>
    </recommendedName>
</protein>
<evidence type="ECO:0000256" key="3">
    <source>
        <dbReference type="SAM" id="MobiDB-lite"/>
    </source>
</evidence>
<dbReference type="SMART" id="SM00147">
    <property type="entry name" value="RasGEF"/>
    <property type="match status" value="1"/>
</dbReference>
<dbReference type="InterPro" id="IPR023578">
    <property type="entry name" value="Ras_GEF_dom_sf"/>
</dbReference>
<dbReference type="InterPro" id="IPR036964">
    <property type="entry name" value="RASGEF_cat_dom_sf"/>
</dbReference>
<dbReference type="GO" id="GO:0005886">
    <property type="term" value="C:plasma membrane"/>
    <property type="evidence" value="ECO:0000318"/>
    <property type="project" value="GO_Central"/>
</dbReference>